<comment type="caution">
    <text evidence="1">The sequence shown here is derived from an EMBL/GenBank/DDBJ whole genome shotgun (WGS) entry which is preliminary data.</text>
</comment>
<dbReference type="EMBL" id="JASSZA010000005">
    <property type="protein sequence ID" value="KAK2110188.1"/>
    <property type="molecule type" value="Genomic_DNA"/>
</dbReference>
<protein>
    <submittedName>
        <fullName evidence="1">Uncharacterized protein</fullName>
    </submittedName>
</protein>
<evidence type="ECO:0000313" key="2">
    <source>
        <dbReference type="Proteomes" id="UP001266305"/>
    </source>
</evidence>
<organism evidence="1 2">
    <name type="scientific">Saguinus oedipus</name>
    <name type="common">Cotton-top tamarin</name>
    <name type="synonym">Oedipomidas oedipus</name>
    <dbReference type="NCBI Taxonomy" id="9490"/>
    <lineage>
        <taxon>Eukaryota</taxon>
        <taxon>Metazoa</taxon>
        <taxon>Chordata</taxon>
        <taxon>Craniata</taxon>
        <taxon>Vertebrata</taxon>
        <taxon>Euteleostomi</taxon>
        <taxon>Mammalia</taxon>
        <taxon>Eutheria</taxon>
        <taxon>Euarchontoglires</taxon>
        <taxon>Primates</taxon>
        <taxon>Haplorrhini</taxon>
        <taxon>Platyrrhini</taxon>
        <taxon>Cebidae</taxon>
        <taxon>Callitrichinae</taxon>
        <taxon>Saguinus</taxon>
    </lineage>
</organism>
<proteinExistence type="predicted"/>
<reference evidence="1 2" key="1">
    <citation type="submission" date="2023-05" db="EMBL/GenBank/DDBJ databases">
        <title>B98-5 Cell Line De Novo Hybrid Assembly: An Optical Mapping Approach.</title>
        <authorList>
            <person name="Kananen K."/>
            <person name="Auerbach J.A."/>
            <person name="Kautto E."/>
            <person name="Blachly J.S."/>
        </authorList>
    </citation>
    <scope>NUCLEOTIDE SEQUENCE [LARGE SCALE GENOMIC DNA]</scope>
    <source>
        <strain evidence="1">B95-8</strain>
        <tissue evidence="1">Cell line</tissue>
    </source>
</reference>
<keyword evidence="2" id="KW-1185">Reference proteome</keyword>
<feature type="non-terminal residue" evidence="1">
    <location>
        <position position="1"/>
    </location>
</feature>
<accession>A0ABQ9VLD2</accession>
<name>A0ABQ9VLD2_SAGOE</name>
<sequence length="82" mass="8822">SSPKMAATMKKAVSRALGALDQSGLGRGMLGVLSFEAWHQPRGEAYLLALSIFLGTWPAEAGLRGWGQEPWRAQGLLPRCRG</sequence>
<evidence type="ECO:0000313" key="1">
    <source>
        <dbReference type="EMBL" id="KAK2110188.1"/>
    </source>
</evidence>
<gene>
    <name evidence="1" type="ORF">P7K49_009934</name>
</gene>
<dbReference type="Proteomes" id="UP001266305">
    <property type="component" value="Unassembled WGS sequence"/>
</dbReference>